<feature type="transmembrane region" description="Helical" evidence="7">
    <location>
        <begin position="295"/>
        <end position="312"/>
    </location>
</feature>
<dbReference type="CDD" id="cd06173">
    <property type="entry name" value="MFS_MefA_like"/>
    <property type="match status" value="1"/>
</dbReference>
<reference evidence="10" key="1">
    <citation type="submission" date="2015-11" db="EMBL/GenBank/DDBJ databases">
        <title>Complete genome sequence of a polyethylene-glycol degrader Sphingopyxis macrogoltabida 203N (NBRC 111659).</title>
        <authorList>
            <person name="Yoshiyuki O."/>
            <person name="Shouta N."/>
            <person name="Nagata Y."/>
            <person name="Numata M."/>
            <person name="Tsuchikane K."/>
            <person name="Hosoyama A."/>
            <person name="Yamazoe A."/>
            <person name="Tsuda M."/>
            <person name="Fujita N."/>
            <person name="Kawai F."/>
        </authorList>
    </citation>
    <scope>NUCLEOTIDE SEQUENCE [LARGE SCALE GENOMIC DNA]</scope>
    <source>
        <strain evidence="10">203N</strain>
        <plasmid evidence="10">unnamed1</plasmid>
    </source>
</reference>
<dbReference type="AlphaFoldDB" id="A0AAC9FHJ1"/>
<evidence type="ECO:0000256" key="4">
    <source>
        <dbReference type="ARBA" id="ARBA00022692"/>
    </source>
</evidence>
<proteinExistence type="predicted"/>
<feature type="transmembrane region" description="Helical" evidence="7">
    <location>
        <begin position="86"/>
        <end position="104"/>
    </location>
</feature>
<dbReference type="PANTHER" id="PTHR23513">
    <property type="entry name" value="INTEGRAL MEMBRANE EFFLUX PROTEIN-RELATED"/>
    <property type="match status" value="1"/>
</dbReference>
<keyword evidence="2" id="KW-0813">Transport</keyword>
<dbReference type="InterPro" id="IPR010290">
    <property type="entry name" value="TM_effector"/>
</dbReference>
<dbReference type="GO" id="GO:0005886">
    <property type="term" value="C:plasma membrane"/>
    <property type="evidence" value="ECO:0007669"/>
    <property type="project" value="UniProtKB-SubCell"/>
</dbReference>
<evidence type="ECO:0000313" key="9">
    <source>
        <dbReference type="EMBL" id="AMU92565.1"/>
    </source>
</evidence>
<sequence length="546" mass="58636">MTDATTLPRRVALEPFRIPVFRTLWIATFFSNMGGLIQFVGASWLMASLTDSPQMIALVQTATSLPIVLLALPGGALADSTDKRRIMLAIQSFLLLISLALAIFTAAGWITPALLLVATFLVGGGAALNQPAWQASVADIVPRAILPNAIAMNSMGFNLARSIGPALGGVLLGLGGAALAFAVNALSYVGLLTALARWRTTHNPGDLPRETMSTAIIAGVRYAAMSPTLRTVLARCVLFGFSATAIPALTALVARDVMRGGPVVYGSLLGAFGFGAVLGALQLGRARASMQIETIARLGSLAFAMALIVIARSNHIGLTLPAFAVAGACWLITLSTFSVTVQMAVPRWVVARAIALFQVSLFAGMTVGSWCWGEMAARFGTGDALAMAAGGMLLSLVAGGYFRLPNAEELNLDPLRDFDPPQTDVTIGERSGPIVISIHYRIDRKDIPAFLDAIAQRRRVRMRDGVRNWMLLRDLHDEQIWIERYETVTWIAYVRSVRRLTVADADIGDRLLQLHREAEPPLVYRSLKWQTSPKATGTMVASDEII</sequence>
<feature type="transmembrane region" description="Helical" evidence="7">
    <location>
        <begin position="53"/>
        <end position="74"/>
    </location>
</feature>
<name>A0AAC9FHJ1_SPHMC</name>
<dbReference type="KEGG" id="smaz:LH19_26360"/>
<feature type="transmembrane region" description="Helical" evidence="7">
    <location>
        <begin position="264"/>
        <end position="283"/>
    </location>
</feature>
<gene>
    <name evidence="9" type="ORF">ATM17_30360</name>
</gene>
<organism evidence="9 10">
    <name type="scientific">Sphingopyxis macrogoltabida</name>
    <name type="common">Sphingomonas macrogoltabidus</name>
    <dbReference type="NCBI Taxonomy" id="33050"/>
    <lineage>
        <taxon>Bacteria</taxon>
        <taxon>Pseudomonadati</taxon>
        <taxon>Pseudomonadota</taxon>
        <taxon>Alphaproteobacteria</taxon>
        <taxon>Sphingomonadales</taxon>
        <taxon>Sphingomonadaceae</taxon>
        <taxon>Sphingopyxis</taxon>
    </lineage>
</organism>
<feature type="domain" description="Major facilitator superfamily (MFS) profile" evidence="8">
    <location>
        <begin position="20"/>
        <end position="407"/>
    </location>
</feature>
<evidence type="ECO:0000256" key="6">
    <source>
        <dbReference type="ARBA" id="ARBA00023136"/>
    </source>
</evidence>
<keyword evidence="9" id="KW-0614">Plasmid</keyword>
<dbReference type="InterPro" id="IPR020846">
    <property type="entry name" value="MFS_dom"/>
</dbReference>
<evidence type="ECO:0000256" key="7">
    <source>
        <dbReference type="SAM" id="Phobius"/>
    </source>
</evidence>
<keyword evidence="6 7" id="KW-0472">Membrane</keyword>
<dbReference type="RefSeq" id="WP_054734539.1">
    <property type="nucleotide sequence ID" value="NZ_CP009430.1"/>
</dbReference>
<evidence type="ECO:0000256" key="1">
    <source>
        <dbReference type="ARBA" id="ARBA00004651"/>
    </source>
</evidence>
<geneLocation type="plasmid" evidence="9 10">
    <name>unnamed1</name>
</geneLocation>
<dbReference type="PROSITE" id="PS50850">
    <property type="entry name" value="MFS"/>
    <property type="match status" value="1"/>
</dbReference>
<keyword evidence="4 7" id="KW-0812">Transmembrane</keyword>
<feature type="transmembrane region" description="Helical" evidence="7">
    <location>
        <begin position="349"/>
        <end position="372"/>
    </location>
</feature>
<evidence type="ECO:0000256" key="3">
    <source>
        <dbReference type="ARBA" id="ARBA00022475"/>
    </source>
</evidence>
<keyword evidence="10" id="KW-1185">Reference proteome</keyword>
<comment type="subcellular location">
    <subcellularLocation>
        <location evidence="1">Cell membrane</location>
        <topology evidence="1">Multi-pass membrane protein</topology>
    </subcellularLocation>
</comment>
<dbReference type="EMBL" id="CP013345">
    <property type="protein sequence ID" value="AMU92565.1"/>
    <property type="molecule type" value="Genomic_DNA"/>
</dbReference>
<accession>A0AAC9FHJ1</accession>
<keyword evidence="5 7" id="KW-1133">Transmembrane helix</keyword>
<evidence type="ECO:0000256" key="5">
    <source>
        <dbReference type="ARBA" id="ARBA00022989"/>
    </source>
</evidence>
<dbReference type="InterPro" id="IPR036259">
    <property type="entry name" value="MFS_trans_sf"/>
</dbReference>
<evidence type="ECO:0000256" key="2">
    <source>
        <dbReference type="ARBA" id="ARBA00022448"/>
    </source>
</evidence>
<dbReference type="GO" id="GO:0022857">
    <property type="term" value="F:transmembrane transporter activity"/>
    <property type="evidence" value="ECO:0007669"/>
    <property type="project" value="InterPro"/>
</dbReference>
<evidence type="ECO:0000313" key="10">
    <source>
        <dbReference type="Proteomes" id="UP000076088"/>
    </source>
</evidence>
<dbReference type="Proteomes" id="UP000076088">
    <property type="component" value="Plasmid unnamed1"/>
</dbReference>
<dbReference type="PANTHER" id="PTHR23513:SF11">
    <property type="entry name" value="STAPHYLOFERRIN A TRANSPORTER"/>
    <property type="match status" value="1"/>
</dbReference>
<feature type="transmembrane region" description="Helical" evidence="7">
    <location>
        <begin position="384"/>
        <end position="402"/>
    </location>
</feature>
<feature type="transmembrane region" description="Helical" evidence="7">
    <location>
        <begin position="24"/>
        <end position="47"/>
    </location>
</feature>
<keyword evidence="3" id="KW-1003">Cell membrane</keyword>
<evidence type="ECO:0000259" key="8">
    <source>
        <dbReference type="PROSITE" id="PS50850"/>
    </source>
</evidence>
<reference evidence="9 10" key="2">
    <citation type="journal article" date="2016" name="Genome Announc.">
        <title>Complete Genome Sequence of Sphingopyxis macrogoltabida Strain 203N (NBRC 111659), a Polyethylene Glycol Degrader.</title>
        <authorList>
            <person name="Ohtsubo Y."/>
            <person name="Nonoyama S."/>
            <person name="Nagata Y."/>
            <person name="Numata M."/>
            <person name="Tsuchikane K."/>
            <person name="Hosoyama A."/>
            <person name="Yamazoe A."/>
            <person name="Tsuda M."/>
            <person name="Fujita N."/>
            <person name="Kawai F."/>
        </authorList>
    </citation>
    <scope>NUCLEOTIDE SEQUENCE [LARGE SCALE GENOMIC DNA]</scope>
    <source>
        <strain evidence="9 10">203N</strain>
    </source>
</reference>
<dbReference type="Pfam" id="PF05977">
    <property type="entry name" value="MFS_3"/>
    <property type="match status" value="1"/>
</dbReference>
<feature type="transmembrane region" description="Helical" evidence="7">
    <location>
        <begin position="166"/>
        <end position="189"/>
    </location>
</feature>
<feature type="transmembrane region" description="Helical" evidence="7">
    <location>
        <begin position="318"/>
        <end position="337"/>
    </location>
</feature>
<dbReference type="SUPFAM" id="SSF103473">
    <property type="entry name" value="MFS general substrate transporter"/>
    <property type="match status" value="1"/>
</dbReference>
<feature type="transmembrane region" description="Helical" evidence="7">
    <location>
        <begin position="232"/>
        <end position="252"/>
    </location>
</feature>
<dbReference type="Gene3D" id="1.20.1250.20">
    <property type="entry name" value="MFS general substrate transporter like domains"/>
    <property type="match status" value="1"/>
</dbReference>
<protein>
    <recommendedName>
        <fullName evidence="8">Major facilitator superfamily (MFS) profile domain-containing protein</fullName>
    </recommendedName>
</protein>